<feature type="domain" description="Peptidase S54 rhomboid" evidence="6">
    <location>
        <begin position="43"/>
        <end position="98"/>
    </location>
</feature>
<feature type="domain" description="Peptidase S54 rhomboid" evidence="6">
    <location>
        <begin position="175"/>
        <end position="254"/>
    </location>
</feature>
<dbReference type="InterPro" id="IPR022764">
    <property type="entry name" value="Peptidase_S54_rhomboid_dom"/>
</dbReference>
<evidence type="ECO:0000256" key="2">
    <source>
        <dbReference type="ARBA" id="ARBA00022692"/>
    </source>
</evidence>
<evidence type="ECO:0000256" key="1">
    <source>
        <dbReference type="ARBA" id="ARBA00004141"/>
    </source>
</evidence>
<proteinExistence type="predicted"/>
<dbReference type="InterPro" id="IPR035952">
    <property type="entry name" value="Rhomboid-like_sf"/>
</dbReference>
<comment type="caution">
    <text evidence="7">The sequence shown here is derived from an EMBL/GenBank/DDBJ whole genome shotgun (WGS) entry which is preliminary data.</text>
</comment>
<dbReference type="Gene3D" id="1.20.1540.10">
    <property type="entry name" value="Rhomboid-like"/>
    <property type="match status" value="1"/>
</dbReference>
<keyword evidence="2 5" id="KW-0812">Transmembrane</keyword>
<evidence type="ECO:0000256" key="4">
    <source>
        <dbReference type="ARBA" id="ARBA00023136"/>
    </source>
</evidence>
<name>A0A2D0NCI6_FLAN2</name>
<dbReference type="GO" id="GO:0006508">
    <property type="term" value="P:proteolysis"/>
    <property type="evidence" value="ECO:0007669"/>
    <property type="project" value="UniProtKB-KW"/>
</dbReference>
<dbReference type="AlphaFoldDB" id="A0A2D0NCI6"/>
<feature type="transmembrane region" description="Helical" evidence="5">
    <location>
        <begin position="176"/>
        <end position="193"/>
    </location>
</feature>
<dbReference type="SUPFAM" id="SSF144091">
    <property type="entry name" value="Rhomboid-like"/>
    <property type="match status" value="1"/>
</dbReference>
<evidence type="ECO:0000259" key="6">
    <source>
        <dbReference type="Pfam" id="PF01694"/>
    </source>
</evidence>
<keyword evidence="8" id="KW-1185">Reference proteome</keyword>
<evidence type="ECO:0000313" key="7">
    <source>
        <dbReference type="EMBL" id="PHN05483.1"/>
    </source>
</evidence>
<keyword evidence="3 5" id="KW-1133">Transmembrane helix</keyword>
<dbReference type="GO" id="GO:0004252">
    <property type="term" value="F:serine-type endopeptidase activity"/>
    <property type="evidence" value="ECO:0007669"/>
    <property type="project" value="InterPro"/>
</dbReference>
<organism evidence="7 8">
    <name type="scientific">Flavilitoribacter nigricans (strain ATCC 23147 / DSM 23189 / NBRC 102662 / NCIMB 1420 / SS-2)</name>
    <name type="common">Lewinella nigricans</name>
    <dbReference type="NCBI Taxonomy" id="1122177"/>
    <lineage>
        <taxon>Bacteria</taxon>
        <taxon>Pseudomonadati</taxon>
        <taxon>Bacteroidota</taxon>
        <taxon>Saprospiria</taxon>
        <taxon>Saprospirales</taxon>
        <taxon>Lewinellaceae</taxon>
        <taxon>Flavilitoribacter</taxon>
    </lineage>
</organism>
<protein>
    <submittedName>
        <fullName evidence="7">Rhomboid family intramembrane serine protease</fullName>
    </submittedName>
</protein>
<reference evidence="7 8" key="1">
    <citation type="submission" date="2017-10" db="EMBL/GenBank/DDBJ databases">
        <title>The draft genome sequence of Lewinella nigricans NBRC 102662.</title>
        <authorList>
            <person name="Wang K."/>
        </authorList>
    </citation>
    <scope>NUCLEOTIDE SEQUENCE [LARGE SCALE GENOMIC DNA]</scope>
    <source>
        <strain evidence="7 8">NBRC 102662</strain>
    </source>
</reference>
<dbReference type="Pfam" id="PF01694">
    <property type="entry name" value="Rhomboid"/>
    <property type="match status" value="2"/>
</dbReference>
<dbReference type="InterPro" id="IPR050925">
    <property type="entry name" value="Rhomboid_protease_S54"/>
</dbReference>
<dbReference type="GO" id="GO:0016020">
    <property type="term" value="C:membrane"/>
    <property type="evidence" value="ECO:0007669"/>
    <property type="project" value="UniProtKB-SubCell"/>
</dbReference>
<dbReference type="RefSeq" id="WP_099151060.1">
    <property type="nucleotide sequence ID" value="NZ_PDUD01000021.1"/>
</dbReference>
<feature type="transmembrane region" description="Helical" evidence="5">
    <location>
        <begin position="46"/>
        <end position="70"/>
    </location>
</feature>
<keyword evidence="7" id="KW-0378">Hydrolase</keyword>
<dbReference type="PANTHER" id="PTHR43731:SF34">
    <property type="entry name" value="PEPTIDASE S54 RHOMBOID DOMAIN-CONTAINING PROTEIN"/>
    <property type="match status" value="1"/>
</dbReference>
<dbReference type="EMBL" id="PDUD01000021">
    <property type="protein sequence ID" value="PHN05483.1"/>
    <property type="molecule type" value="Genomic_DNA"/>
</dbReference>
<keyword evidence="4 5" id="KW-0472">Membrane</keyword>
<dbReference type="Proteomes" id="UP000223913">
    <property type="component" value="Unassembled WGS sequence"/>
</dbReference>
<evidence type="ECO:0000256" key="3">
    <source>
        <dbReference type="ARBA" id="ARBA00022989"/>
    </source>
</evidence>
<gene>
    <name evidence="7" type="ORF">CRP01_15930</name>
</gene>
<comment type="subcellular location">
    <subcellularLocation>
        <location evidence="1">Membrane</location>
        <topology evidence="1">Multi-pass membrane protein</topology>
    </subcellularLocation>
</comment>
<feature type="transmembrane region" description="Helical" evidence="5">
    <location>
        <begin position="239"/>
        <end position="258"/>
    </location>
</feature>
<keyword evidence="7" id="KW-0645">Protease</keyword>
<dbReference type="PANTHER" id="PTHR43731">
    <property type="entry name" value="RHOMBOID PROTEASE"/>
    <property type="match status" value="1"/>
</dbReference>
<evidence type="ECO:0000313" key="8">
    <source>
        <dbReference type="Proteomes" id="UP000223913"/>
    </source>
</evidence>
<dbReference type="OrthoDB" id="9807874at2"/>
<accession>A0A2D0NCI6</accession>
<sequence>MLRITEVVKHLLIINVLVFLAGEFFLDTNMLALRFPTSADFRPYQIATHFFMHGGFMHLFFNMFALVMFGSALEALWGPKKFLYFYFACAFGAAVLHLGYSWWDFSQMEQAIAQFQANPSPETYWAYFNDVPLDKLNPEYQNSVEQLAGAMRNPSADAVDAGVFRMNEFLRAKVDIPIVGASGAIYGLLLAFGMYFPNAELMLIFLPIPIKAKYFIPILMVVELFLGVNQFSWDNIAHFAHLGGALTGFLLILYWRNFGSRFDNTGR</sequence>
<evidence type="ECO:0000256" key="5">
    <source>
        <dbReference type="SAM" id="Phobius"/>
    </source>
</evidence>
<feature type="transmembrane region" description="Helical" evidence="5">
    <location>
        <begin position="82"/>
        <end position="103"/>
    </location>
</feature>
<feature type="transmembrane region" description="Helical" evidence="5">
    <location>
        <begin position="7"/>
        <end position="26"/>
    </location>
</feature>